<evidence type="ECO:0000313" key="3">
    <source>
        <dbReference type="Proteomes" id="UP001589532"/>
    </source>
</evidence>
<feature type="transmembrane region" description="Helical" evidence="1">
    <location>
        <begin position="205"/>
        <end position="227"/>
    </location>
</feature>
<accession>A0ABV5S8Y0</accession>
<feature type="transmembrane region" description="Helical" evidence="1">
    <location>
        <begin position="239"/>
        <end position="261"/>
    </location>
</feature>
<reference evidence="2 3" key="1">
    <citation type="submission" date="2024-09" db="EMBL/GenBank/DDBJ databases">
        <authorList>
            <person name="Sun Q."/>
            <person name="Mori K."/>
        </authorList>
    </citation>
    <scope>NUCLEOTIDE SEQUENCE [LARGE SCALE GENOMIC DNA]</scope>
    <source>
        <strain evidence="2 3">JCM 3143</strain>
    </source>
</reference>
<dbReference type="RefSeq" id="WP_344990797.1">
    <property type="nucleotide sequence ID" value="NZ_BAAAXV010000005.1"/>
</dbReference>
<keyword evidence="3" id="KW-1185">Reference proteome</keyword>
<keyword evidence="1" id="KW-1133">Transmembrane helix</keyword>
<dbReference type="Pfam" id="PF13803">
    <property type="entry name" value="DUF4184"/>
    <property type="match status" value="1"/>
</dbReference>
<protein>
    <submittedName>
        <fullName evidence="2">DUF4184 family protein</fullName>
    </submittedName>
</protein>
<sequence>MDKFARIMSADRNGGGPGLPFTPSHMAAVVPLMSSPRVRRFADPWALALGAMVPDLPIFLPFLPDYGKWHSWVGVVTIDLASVLLLLPLFHGVFREPLISLLPPSLGGRAAVLASSRPQLVPMAVGAVIGAASHVFWDSFTHSSGPGEWGDWLSIRVFGVIRLFRLLQYVSSVIGLAIVLWWGWRGLSRMADSPVPERLRVSRRVRGLVMLLCSIGTIAGAFLWPLVDEPAPELGIPSVLTKTGAGTLIGLCLVLTCYATVWQVRQRMALSEGA</sequence>
<dbReference type="Proteomes" id="UP001589532">
    <property type="component" value="Unassembled WGS sequence"/>
</dbReference>
<dbReference type="InterPro" id="IPR025238">
    <property type="entry name" value="DUF4184"/>
</dbReference>
<gene>
    <name evidence="2" type="ORF">ACFFSA_33980</name>
</gene>
<organism evidence="2 3">
    <name type="scientific">Nonomuraea helvata</name>
    <dbReference type="NCBI Taxonomy" id="37484"/>
    <lineage>
        <taxon>Bacteria</taxon>
        <taxon>Bacillati</taxon>
        <taxon>Actinomycetota</taxon>
        <taxon>Actinomycetes</taxon>
        <taxon>Streptosporangiales</taxon>
        <taxon>Streptosporangiaceae</taxon>
        <taxon>Nonomuraea</taxon>
    </lineage>
</organism>
<name>A0ABV5S8Y0_9ACTN</name>
<evidence type="ECO:0000256" key="1">
    <source>
        <dbReference type="SAM" id="Phobius"/>
    </source>
</evidence>
<keyword evidence="1" id="KW-0472">Membrane</keyword>
<comment type="caution">
    <text evidence="2">The sequence shown here is derived from an EMBL/GenBank/DDBJ whole genome shotgun (WGS) entry which is preliminary data.</text>
</comment>
<feature type="transmembrane region" description="Helical" evidence="1">
    <location>
        <begin position="69"/>
        <end position="90"/>
    </location>
</feature>
<proteinExistence type="predicted"/>
<evidence type="ECO:0000313" key="2">
    <source>
        <dbReference type="EMBL" id="MFB9628122.1"/>
    </source>
</evidence>
<feature type="transmembrane region" description="Helical" evidence="1">
    <location>
        <begin position="166"/>
        <end position="184"/>
    </location>
</feature>
<keyword evidence="1" id="KW-0812">Transmembrane</keyword>
<dbReference type="EMBL" id="JBHMBW010000038">
    <property type="protein sequence ID" value="MFB9628122.1"/>
    <property type="molecule type" value="Genomic_DNA"/>
</dbReference>